<keyword evidence="7 8" id="KW-0460">Magnesium</keyword>
<protein>
    <recommendedName>
        <fullName evidence="7">Lysine--tRNA ligase</fullName>
        <ecNumber evidence="7">6.1.1.6</ecNumber>
    </recommendedName>
    <alternativeName>
        <fullName evidence="7">Lysyl-tRNA synthetase</fullName>
        <shortName evidence="7">LysRS</shortName>
    </alternativeName>
</protein>
<keyword evidence="5 7" id="KW-0030">Aminoacyl-tRNA synthetase</keyword>
<evidence type="ECO:0000256" key="3">
    <source>
        <dbReference type="ARBA" id="ARBA00022741"/>
    </source>
</evidence>
<keyword evidence="3 7" id="KW-0547">Nucleotide-binding</keyword>
<name>A0A1G2CES4_9BACT</name>
<keyword evidence="7" id="KW-0648">Protein biosynthesis</keyword>
<evidence type="ECO:0000256" key="8">
    <source>
        <dbReference type="RuleBase" id="RU000336"/>
    </source>
</evidence>
<feature type="binding site" evidence="7">
    <location>
        <position position="420"/>
    </location>
    <ligand>
        <name>Mg(2+)</name>
        <dbReference type="ChEBI" id="CHEBI:18420"/>
        <label>1</label>
    </ligand>
</feature>
<dbReference type="PANTHER" id="PTHR42918">
    <property type="entry name" value="LYSYL-TRNA SYNTHETASE"/>
    <property type="match status" value="1"/>
</dbReference>
<dbReference type="InterPro" id="IPR044136">
    <property type="entry name" value="Lys-tRNA-ligase_II_N"/>
</dbReference>
<dbReference type="InterPro" id="IPR004365">
    <property type="entry name" value="NA-bd_OB_tRNA"/>
</dbReference>
<dbReference type="Gene3D" id="3.30.930.10">
    <property type="entry name" value="Bira Bifunctional Protein, Domain 2"/>
    <property type="match status" value="1"/>
</dbReference>
<dbReference type="GO" id="GO:0005829">
    <property type="term" value="C:cytosol"/>
    <property type="evidence" value="ECO:0007669"/>
    <property type="project" value="TreeGrafter"/>
</dbReference>
<comment type="caution">
    <text evidence="7">Lacks conserved residue(s) required for the propagation of feature annotation.</text>
</comment>
<feature type="domain" description="Aminoacyl-transfer RNA synthetases class-II family profile" evidence="9">
    <location>
        <begin position="184"/>
        <end position="499"/>
    </location>
</feature>
<evidence type="ECO:0000256" key="2">
    <source>
        <dbReference type="ARBA" id="ARBA00022723"/>
    </source>
</evidence>
<dbReference type="InterPro" id="IPR004364">
    <property type="entry name" value="Aa-tRNA-synt_II"/>
</dbReference>
<comment type="caution">
    <text evidence="10">The sequence shown here is derived from an EMBL/GenBank/DDBJ whole genome shotgun (WGS) entry which is preliminary data.</text>
</comment>
<keyword evidence="7" id="KW-0963">Cytoplasm</keyword>
<evidence type="ECO:0000259" key="9">
    <source>
        <dbReference type="PROSITE" id="PS50862"/>
    </source>
</evidence>
<keyword evidence="2 7" id="KW-0479">Metal-binding</keyword>
<evidence type="ECO:0000256" key="1">
    <source>
        <dbReference type="ARBA" id="ARBA00022598"/>
    </source>
</evidence>
<dbReference type="InterPro" id="IPR012340">
    <property type="entry name" value="NA-bd_OB-fold"/>
</dbReference>
<dbReference type="Pfam" id="PF00152">
    <property type="entry name" value="tRNA-synt_2"/>
    <property type="match status" value="1"/>
</dbReference>
<comment type="cofactor">
    <cofactor evidence="7 8">
        <name>Mg(2+)</name>
        <dbReference type="ChEBI" id="CHEBI:18420"/>
    </cofactor>
    <text evidence="7 8">Binds 3 Mg(2+) ions per subunit.</text>
</comment>
<dbReference type="GO" id="GO:0005524">
    <property type="term" value="F:ATP binding"/>
    <property type="evidence" value="ECO:0007669"/>
    <property type="project" value="UniProtKB-UniRule"/>
</dbReference>
<evidence type="ECO:0000313" key="11">
    <source>
        <dbReference type="Proteomes" id="UP000178880"/>
    </source>
</evidence>
<comment type="catalytic activity">
    <reaction evidence="6 7 8">
        <text>tRNA(Lys) + L-lysine + ATP = L-lysyl-tRNA(Lys) + AMP + diphosphate</text>
        <dbReference type="Rhea" id="RHEA:20792"/>
        <dbReference type="Rhea" id="RHEA-COMP:9696"/>
        <dbReference type="Rhea" id="RHEA-COMP:9697"/>
        <dbReference type="ChEBI" id="CHEBI:30616"/>
        <dbReference type="ChEBI" id="CHEBI:32551"/>
        <dbReference type="ChEBI" id="CHEBI:33019"/>
        <dbReference type="ChEBI" id="CHEBI:78442"/>
        <dbReference type="ChEBI" id="CHEBI:78529"/>
        <dbReference type="ChEBI" id="CHEBI:456215"/>
        <dbReference type="EC" id="6.1.1.6"/>
    </reaction>
</comment>
<dbReference type="GO" id="GO:0000287">
    <property type="term" value="F:magnesium ion binding"/>
    <property type="evidence" value="ECO:0007669"/>
    <property type="project" value="UniProtKB-UniRule"/>
</dbReference>
<reference evidence="10 11" key="1">
    <citation type="journal article" date="2016" name="Nat. Commun.">
        <title>Thousands of microbial genomes shed light on interconnected biogeochemical processes in an aquifer system.</title>
        <authorList>
            <person name="Anantharaman K."/>
            <person name="Brown C.T."/>
            <person name="Hug L.A."/>
            <person name="Sharon I."/>
            <person name="Castelle C.J."/>
            <person name="Probst A.J."/>
            <person name="Thomas B.C."/>
            <person name="Singh A."/>
            <person name="Wilkins M.J."/>
            <person name="Karaoz U."/>
            <person name="Brodie E.L."/>
            <person name="Williams K.H."/>
            <person name="Hubbard S.S."/>
            <person name="Banfield J.F."/>
        </authorList>
    </citation>
    <scope>NUCLEOTIDE SEQUENCE [LARGE SCALE GENOMIC DNA]</scope>
</reference>
<gene>
    <name evidence="7" type="primary">lysS</name>
    <name evidence="10" type="ORF">A2945_04685</name>
</gene>
<comment type="subunit">
    <text evidence="7">Homodimer.</text>
</comment>
<dbReference type="NCBIfam" id="TIGR00499">
    <property type="entry name" value="lysS_bact"/>
    <property type="match status" value="1"/>
</dbReference>
<evidence type="ECO:0000313" key="10">
    <source>
        <dbReference type="EMBL" id="OGY99239.1"/>
    </source>
</evidence>
<dbReference type="Pfam" id="PF01336">
    <property type="entry name" value="tRNA_anti-codon"/>
    <property type="match status" value="1"/>
</dbReference>
<dbReference type="PROSITE" id="PS50862">
    <property type="entry name" value="AA_TRNA_LIGASE_II"/>
    <property type="match status" value="1"/>
</dbReference>
<organism evidence="10 11">
    <name type="scientific">Candidatus Liptonbacteria bacterium RIFCSPLOWO2_01_FULL_52_25</name>
    <dbReference type="NCBI Taxonomy" id="1798650"/>
    <lineage>
        <taxon>Bacteria</taxon>
        <taxon>Candidatus Liptoniibacteriota</taxon>
    </lineage>
</organism>
<dbReference type="CDD" id="cd04322">
    <property type="entry name" value="LysRS_N"/>
    <property type="match status" value="1"/>
</dbReference>
<evidence type="ECO:0000256" key="7">
    <source>
        <dbReference type="HAMAP-Rule" id="MF_00252"/>
    </source>
</evidence>
<dbReference type="GO" id="GO:0006430">
    <property type="term" value="P:lysyl-tRNA aminoacylation"/>
    <property type="evidence" value="ECO:0007669"/>
    <property type="project" value="UniProtKB-UniRule"/>
</dbReference>
<dbReference type="Proteomes" id="UP000178880">
    <property type="component" value="Unassembled WGS sequence"/>
</dbReference>
<dbReference type="EC" id="6.1.1.6" evidence="7"/>
<keyword evidence="1 7" id="KW-0436">Ligase</keyword>
<evidence type="ECO:0000256" key="4">
    <source>
        <dbReference type="ARBA" id="ARBA00022840"/>
    </source>
</evidence>
<dbReference type="NCBIfam" id="NF001756">
    <property type="entry name" value="PRK00484.1"/>
    <property type="match status" value="1"/>
</dbReference>
<comment type="similarity">
    <text evidence="7">Belongs to the class-II aminoacyl-tRNA synthetase family.</text>
</comment>
<dbReference type="AlphaFoldDB" id="A0A1G2CES4"/>
<feature type="binding site" evidence="7">
    <location>
        <position position="420"/>
    </location>
    <ligand>
        <name>Mg(2+)</name>
        <dbReference type="ChEBI" id="CHEBI:18420"/>
        <label>2</label>
    </ligand>
</feature>
<dbReference type="SUPFAM" id="SSF55681">
    <property type="entry name" value="Class II aaRS and biotin synthetases"/>
    <property type="match status" value="1"/>
</dbReference>
<dbReference type="InterPro" id="IPR018149">
    <property type="entry name" value="Lys-tRNA-synth_II_C"/>
</dbReference>
<dbReference type="EMBL" id="MHLA01000017">
    <property type="protein sequence ID" value="OGY99239.1"/>
    <property type="molecule type" value="Genomic_DNA"/>
</dbReference>
<dbReference type="InterPro" id="IPR002313">
    <property type="entry name" value="Lys-tRNA-ligase_II"/>
</dbReference>
<dbReference type="PANTHER" id="PTHR42918:SF15">
    <property type="entry name" value="LYSINE--TRNA LIGASE, CHLOROPLASTIC_MITOCHONDRIAL"/>
    <property type="match status" value="1"/>
</dbReference>
<keyword evidence="4 7" id="KW-0067">ATP-binding</keyword>
<dbReference type="Gene3D" id="2.40.50.140">
    <property type="entry name" value="Nucleic acid-binding proteins"/>
    <property type="match status" value="1"/>
</dbReference>
<dbReference type="SUPFAM" id="SSF50249">
    <property type="entry name" value="Nucleic acid-binding proteins"/>
    <property type="match status" value="1"/>
</dbReference>
<dbReference type="STRING" id="1798650.A2945_04685"/>
<dbReference type="GO" id="GO:0004824">
    <property type="term" value="F:lysine-tRNA ligase activity"/>
    <property type="evidence" value="ECO:0007669"/>
    <property type="project" value="UniProtKB-UniRule"/>
</dbReference>
<dbReference type="InterPro" id="IPR045864">
    <property type="entry name" value="aa-tRNA-synth_II/BPL/LPL"/>
</dbReference>
<dbReference type="GO" id="GO:0000049">
    <property type="term" value="F:tRNA binding"/>
    <property type="evidence" value="ECO:0007669"/>
    <property type="project" value="TreeGrafter"/>
</dbReference>
<dbReference type="InterPro" id="IPR006195">
    <property type="entry name" value="aa-tRNA-synth_II"/>
</dbReference>
<accession>A0A1G2CES4</accession>
<comment type="subcellular location">
    <subcellularLocation>
        <location evidence="7">Cytoplasm</location>
    </subcellularLocation>
</comment>
<evidence type="ECO:0000256" key="5">
    <source>
        <dbReference type="ARBA" id="ARBA00023146"/>
    </source>
</evidence>
<sequence>MLDDLIKERRKKLEALGKAGINPYPAGSKRTHTAAEAHGDFEKLSSTGGGSASGGKSGEVSLVGRVTAIRDQGDIIFLDLTDASGKFQVVSKKDTTENFALWKSVLDIGDFVSATGTLFETKKGEESVAATKFVMLSKSLRPLPSEWYGVEDVETRLRKRYLDLALNKETQDIFRKKAVFWETFREHLTKEGFLEVETPVLEAIPGGAEAEPFKTHHNALDTDFYLRISLELPLKKLLVGGFEKVFEIGRIFRNEGIDKEHLQDYTQLEFYWAYRDYNDLMKFVENMYKAVVKKVTGGLTTTYGEQKIDWGKKWKKVDYVWAFMEANKLDPAKATREELLKKAKELSTEGGSASGGKFELDKSLSKGKLIDLIFKKTVRAKLIEPCFLVNPPVEIEPLAKRSPENANVVERLQVVACGTELGKGFSELNDPLDQRRRFEEQEKARAAGDTEAQRLDEDFLEALEYGMPPAAGFGVSERFFAVLMDKPVRETVIFPLMRPRSGH</sequence>
<evidence type="ECO:0000256" key="6">
    <source>
        <dbReference type="ARBA" id="ARBA00048573"/>
    </source>
</evidence>
<dbReference type="HAMAP" id="MF_00252">
    <property type="entry name" value="Lys_tRNA_synth_class2"/>
    <property type="match status" value="1"/>
</dbReference>
<dbReference type="PRINTS" id="PR00982">
    <property type="entry name" value="TRNASYNTHLYS"/>
</dbReference>
<proteinExistence type="inferred from homology"/>